<keyword evidence="1" id="KW-0812">Transmembrane</keyword>
<evidence type="ECO:0000256" key="1">
    <source>
        <dbReference type="SAM" id="Phobius"/>
    </source>
</evidence>
<feature type="transmembrane region" description="Helical" evidence="1">
    <location>
        <begin position="20"/>
        <end position="38"/>
    </location>
</feature>
<protein>
    <submittedName>
        <fullName evidence="2">Uncharacterized protein</fullName>
    </submittedName>
</protein>
<organism evidence="2 3">
    <name type="scientific">Pseudocercospora eumusae</name>
    <dbReference type="NCBI Taxonomy" id="321146"/>
    <lineage>
        <taxon>Eukaryota</taxon>
        <taxon>Fungi</taxon>
        <taxon>Dikarya</taxon>
        <taxon>Ascomycota</taxon>
        <taxon>Pezizomycotina</taxon>
        <taxon>Dothideomycetes</taxon>
        <taxon>Dothideomycetidae</taxon>
        <taxon>Mycosphaerellales</taxon>
        <taxon>Mycosphaerellaceae</taxon>
        <taxon>Pseudocercospora</taxon>
    </lineage>
</organism>
<evidence type="ECO:0000313" key="2">
    <source>
        <dbReference type="EMBL" id="KXT03676.1"/>
    </source>
</evidence>
<sequence>MAIFSAPKHYTEALLHTSVATFGIAIQIFFSLIWFIAAKNLTHGILGIFSDHPRHGAPLDRIITGGVLVIIATMIHVFLHDKAVFDEAAVIIGVFLGLGLMKRVY</sequence>
<feature type="transmembrane region" description="Helical" evidence="1">
    <location>
        <begin position="59"/>
        <end position="78"/>
    </location>
</feature>
<accession>A0A139HMP1</accession>
<gene>
    <name evidence="2" type="ORF">AC578_5175</name>
</gene>
<evidence type="ECO:0000313" key="3">
    <source>
        <dbReference type="Proteomes" id="UP000070133"/>
    </source>
</evidence>
<name>A0A139HMP1_9PEZI</name>
<dbReference type="OrthoDB" id="10285237at2759"/>
<keyword evidence="3" id="KW-1185">Reference proteome</keyword>
<feature type="transmembrane region" description="Helical" evidence="1">
    <location>
        <begin position="84"/>
        <end position="101"/>
    </location>
</feature>
<reference evidence="2 3" key="1">
    <citation type="submission" date="2015-07" db="EMBL/GenBank/DDBJ databases">
        <title>Comparative genomics of the Sigatoka disease complex on banana suggests a link between parallel evolutionary changes in Pseudocercospora fijiensis and Pseudocercospora eumusae and increased virulence on the banana host.</title>
        <authorList>
            <person name="Chang T.-C."/>
            <person name="Salvucci A."/>
            <person name="Crous P.W."/>
            <person name="Stergiopoulos I."/>
        </authorList>
    </citation>
    <scope>NUCLEOTIDE SEQUENCE [LARGE SCALE GENOMIC DNA]</scope>
    <source>
        <strain evidence="2 3">CBS 114824</strain>
    </source>
</reference>
<keyword evidence="1" id="KW-1133">Transmembrane helix</keyword>
<comment type="caution">
    <text evidence="2">The sequence shown here is derived from an EMBL/GenBank/DDBJ whole genome shotgun (WGS) entry which is preliminary data.</text>
</comment>
<keyword evidence="1" id="KW-0472">Membrane</keyword>
<dbReference type="AlphaFoldDB" id="A0A139HMP1"/>
<dbReference type="Proteomes" id="UP000070133">
    <property type="component" value="Unassembled WGS sequence"/>
</dbReference>
<proteinExistence type="predicted"/>
<dbReference type="EMBL" id="LFZN01000028">
    <property type="protein sequence ID" value="KXT03676.1"/>
    <property type="molecule type" value="Genomic_DNA"/>
</dbReference>